<proteinExistence type="inferred from homology"/>
<dbReference type="InterPro" id="IPR051013">
    <property type="entry name" value="MBL_superfamily_lactonases"/>
</dbReference>
<dbReference type="Pfam" id="PF00753">
    <property type="entry name" value="Lactamase_B"/>
    <property type="match status" value="1"/>
</dbReference>
<evidence type="ECO:0000256" key="3">
    <source>
        <dbReference type="ARBA" id="ARBA00022801"/>
    </source>
</evidence>
<dbReference type="GO" id="GO:0016787">
    <property type="term" value="F:hydrolase activity"/>
    <property type="evidence" value="ECO:0007669"/>
    <property type="project" value="UniProtKB-KW"/>
</dbReference>
<evidence type="ECO:0000256" key="1">
    <source>
        <dbReference type="ARBA" id="ARBA00007749"/>
    </source>
</evidence>
<dbReference type="Gene3D" id="3.60.15.10">
    <property type="entry name" value="Ribonuclease Z/Hydroxyacylglutathione hydrolase-like"/>
    <property type="match status" value="1"/>
</dbReference>
<protein>
    <recommendedName>
        <fullName evidence="5">Metallo-beta-lactamase domain-containing protein</fullName>
    </recommendedName>
</protein>
<accession>A0A1S8D2S4</accession>
<dbReference type="RefSeq" id="WP_058390620.1">
    <property type="nucleotide sequence ID" value="NZ_CP034924.1"/>
</dbReference>
<keyword evidence="3" id="KW-0378">Hydrolase</keyword>
<dbReference type="STRING" id="207340.APZ41_014200"/>
<evidence type="ECO:0000313" key="6">
    <source>
        <dbReference type="EMBL" id="ONH82531.1"/>
    </source>
</evidence>
<name>A0A1S8D2S4_9PROT</name>
<comment type="similarity">
    <text evidence="1">Belongs to the metallo-beta-lactamase superfamily.</text>
</comment>
<keyword evidence="2" id="KW-0479">Metal-binding</keyword>
<dbReference type="OrthoDB" id="9773738at2"/>
<dbReference type="EMBL" id="LLWF02000051">
    <property type="protein sequence ID" value="ONH82531.1"/>
    <property type="molecule type" value="Genomic_DNA"/>
</dbReference>
<reference evidence="6" key="1">
    <citation type="submission" date="2016-12" db="EMBL/GenBank/DDBJ databases">
        <title>Draft genome sequence of Roseomonas mucosa strain AU37, isolated from a peripheral intravenous catheter.</title>
        <authorList>
            <person name="Choudhury M.A."/>
            <person name="Sidjabat H.E."/>
            <person name="Wailan A.M."/>
            <person name="Zhang L."/>
            <person name="Marsh N.M."/>
            <person name="Rickard C.M."/>
            <person name="Davies M."/>
            <person name="Mcmillan D.J."/>
        </authorList>
    </citation>
    <scope>NUCLEOTIDE SEQUENCE [LARGE SCALE GENOMIC DNA]</scope>
    <source>
        <strain evidence="6">AU37</strain>
    </source>
</reference>
<evidence type="ECO:0000256" key="2">
    <source>
        <dbReference type="ARBA" id="ARBA00022723"/>
    </source>
</evidence>
<gene>
    <name evidence="6" type="ORF">APZ41_014200</name>
</gene>
<dbReference type="AlphaFoldDB" id="A0A1S8D2S4"/>
<feature type="domain" description="Metallo-beta-lactamase" evidence="5">
    <location>
        <begin position="32"/>
        <end position="249"/>
    </location>
</feature>
<dbReference type="InterPro" id="IPR001279">
    <property type="entry name" value="Metallo-B-lactamas"/>
</dbReference>
<dbReference type="CDD" id="cd07742">
    <property type="entry name" value="metallo-hydrolase-like_MBL-fold"/>
    <property type="match status" value="1"/>
</dbReference>
<dbReference type="SMART" id="SM00849">
    <property type="entry name" value="Lactamase_B"/>
    <property type="match status" value="1"/>
</dbReference>
<dbReference type="PANTHER" id="PTHR42978">
    <property type="entry name" value="QUORUM-QUENCHING LACTONASE YTNP-RELATED-RELATED"/>
    <property type="match status" value="1"/>
</dbReference>
<evidence type="ECO:0000259" key="5">
    <source>
        <dbReference type="SMART" id="SM00849"/>
    </source>
</evidence>
<keyword evidence="7" id="KW-1185">Reference proteome</keyword>
<evidence type="ECO:0000256" key="4">
    <source>
        <dbReference type="ARBA" id="ARBA00022833"/>
    </source>
</evidence>
<dbReference type="PANTHER" id="PTHR42978:SF3">
    <property type="entry name" value="BLR3078 PROTEIN"/>
    <property type="match status" value="1"/>
</dbReference>
<organism evidence="6 7">
    <name type="scientific">Roseomonas mucosa</name>
    <dbReference type="NCBI Taxonomy" id="207340"/>
    <lineage>
        <taxon>Bacteria</taxon>
        <taxon>Pseudomonadati</taxon>
        <taxon>Pseudomonadota</taxon>
        <taxon>Alphaproteobacteria</taxon>
        <taxon>Acetobacterales</taxon>
        <taxon>Roseomonadaceae</taxon>
        <taxon>Roseomonas</taxon>
    </lineage>
</organism>
<comment type="caution">
    <text evidence="6">The sequence shown here is derived from an EMBL/GenBank/DDBJ whole genome shotgun (WGS) entry which is preliminary data.</text>
</comment>
<dbReference type="Proteomes" id="UP000054844">
    <property type="component" value="Unassembled WGS sequence"/>
</dbReference>
<evidence type="ECO:0000313" key="7">
    <source>
        <dbReference type="Proteomes" id="UP000054844"/>
    </source>
</evidence>
<dbReference type="SUPFAM" id="SSF56281">
    <property type="entry name" value="Metallo-hydrolase/oxidoreductase"/>
    <property type="match status" value="1"/>
</dbReference>
<dbReference type="GO" id="GO:0046872">
    <property type="term" value="F:metal ion binding"/>
    <property type="evidence" value="ECO:0007669"/>
    <property type="project" value="UniProtKB-KW"/>
</dbReference>
<sequence length="275" mass="29914">MRIHTLHCGCMRPFGGGLWDGLTPGMGPSSLTCRCLLAESEDGLVLVDTGFGMGDVFDPEARLPGVARHATRVRVAPEDTAIVQVRTLGFDPKDVRHIVMTHLDYDHAGGLTDFPWATVHVSGREARDARARRGLTGAMRYRPGQLRRDMREHDRLGQNWFGFAAFREGLPPGFVLVPLPGHTAGHCGVAVRTGAGWLLHAGDAVFNLRELRAAPRCPPFALAYETMMQRSGRIAAASQAALRALLRGHSDEVQVICTHDPVADPFLPEMASRAA</sequence>
<keyword evidence="4" id="KW-0862">Zinc</keyword>
<dbReference type="InterPro" id="IPR036866">
    <property type="entry name" value="RibonucZ/Hydroxyglut_hydro"/>
</dbReference>